<comment type="caution">
    <text evidence="1">The sequence shown here is derived from an EMBL/GenBank/DDBJ whole genome shotgun (WGS) entry which is preliminary data.</text>
</comment>
<sequence length="215" mass="24259">MTHPHVSQAAYPPATTSLWSKLKPHLLFCVHISRDMLPWCPTPSLYILDLHNSFHSLNTSYSSSYTCLDQIIEIGLPYVGCLSSLTLVMQEMLHIEILANAPILALPEGREDFIVYSDASIKGLGIVLMQREKILEAQIEARKPKNLKSEDVGGMLIENSKDPEKPKKEKLEPRVDGTLCLNYRSWFPCYGDLRDLLCISSQSQISVHPVSDKMY</sequence>
<evidence type="ECO:0000313" key="2">
    <source>
        <dbReference type="Proteomes" id="UP001151760"/>
    </source>
</evidence>
<organism evidence="1 2">
    <name type="scientific">Tanacetum coccineum</name>
    <dbReference type="NCBI Taxonomy" id="301880"/>
    <lineage>
        <taxon>Eukaryota</taxon>
        <taxon>Viridiplantae</taxon>
        <taxon>Streptophyta</taxon>
        <taxon>Embryophyta</taxon>
        <taxon>Tracheophyta</taxon>
        <taxon>Spermatophyta</taxon>
        <taxon>Magnoliopsida</taxon>
        <taxon>eudicotyledons</taxon>
        <taxon>Gunneridae</taxon>
        <taxon>Pentapetalae</taxon>
        <taxon>asterids</taxon>
        <taxon>campanulids</taxon>
        <taxon>Asterales</taxon>
        <taxon>Asteraceae</taxon>
        <taxon>Asteroideae</taxon>
        <taxon>Anthemideae</taxon>
        <taxon>Anthemidinae</taxon>
        <taxon>Tanacetum</taxon>
    </lineage>
</organism>
<proteinExistence type="predicted"/>
<dbReference type="EMBL" id="BQNB010011039">
    <property type="protein sequence ID" value="GJS85293.1"/>
    <property type="molecule type" value="Genomic_DNA"/>
</dbReference>
<name>A0ABQ4Z8P4_9ASTR</name>
<keyword evidence="1" id="KW-0808">Transferase</keyword>
<accession>A0ABQ4Z8P4</accession>
<evidence type="ECO:0000313" key="1">
    <source>
        <dbReference type="EMBL" id="GJS85293.1"/>
    </source>
</evidence>
<protein>
    <submittedName>
        <fullName evidence="1">Reverse transcriptase domain-containing protein</fullName>
    </submittedName>
</protein>
<reference evidence="1" key="2">
    <citation type="submission" date="2022-01" db="EMBL/GenBank/DDBJ databases">
        <authorList>
            <person name="Yamashiro T."/>
            <person name="Shiraishi A."/>
            <person name="Satake H."/>
            <person name="Nakayama K."/>
        </authorList>
    </citation>
    <scope>NUCLEOTIDE SEQUENCE</scope>
</reference>
<dbReference type="Proteomes" id="UP001151760">
    <property type="component" value="Unassembled WGS sequence"/>
</dbReference>
<dbReference type="GO" id="GO:0003964">
    <property type="term" value="F:RNA-directed DNA polymerase activity"/>
    <property type="evidence" value="ECO:0007669"/>
    <property type="project" value="UniProtKB-KW"/>
</dbReference>
<keyword evidence="1" id="KW-0695">RNA-directed DNA polymerase</keyword>
<keyword evidence="1" id="KW-0548">Nucleotidyltransferase</keyword>
<keyword evidence="2" id="KW-1185">Reference proteome</keyword>
<gene>
    <name evidence="1" type="ORF">Tco_0751834</name>
</gene>
<reference evidence="1" key="1">
    <citation type="journal article" date="2022" name="Int. J. Mol. Sci.">
        <title>Draft Genome of Tanacetum Coccineum: Genomic Comparison of Closely Related Tanacetum-Family Plants.</title>
        <authorList>
            <person name="Yamashiro T."/>
            <person name="Shiraishi A."/>
            <person name="Nakayama K."/>
            <person name="Satake H."/>
        </authorList>
    </citation>
    <scope>NUCLEOTIDE SEQUENCE</scope>
</reference>